<keyword evidence="2" id="KW-0547">Nucleotide-binding</keyword>
<evidence type="ECO:0000313" key="3">
    <source>
        <dbReference type="EMBL" id="WND04080.1"/>
    </source>
</evidence>
<evidence type="ECO:0000313" key="4">
    <source>
        <dbReference type="Proteomes" id="UP001268683"/>
    </source>
</evidence>
<dbReference type="KEGG" id="tmk:QGN29_06795"/>
<dbReference type="PANTHER" id="PTHR43747:SF4">
    <property type="entry name" value="FLAVIN-DEPENDENT TRYPTOPHAN HALOGENASE"/>
    <property type="match status" value="1"/>
</dbReference>
<dbReference type="SUPFAM" id="SSF51905">
    <property type="entry name" value="FAD/NAD(P)-binding domain"/>
    <property type="match status" value="1"/>
</dbReference>
<feature type="binding site" evidence="2">
    <location>
        <begin position="14"/>
        <end position="17"/>
    </location>
    <ligand>
        <name>FAD</name>
        <dbReference type="ChEBI" id="CHEBI:57692"/>
    </ligand>
</feature>
<feature type="binding site" evidence="2">
    <location>
        <position position="344"/>
    </location>
    <ligand>
        <name>FAD</name>
        <dbReference type="ChEBI" id="CHEBI:57692"/>
    </ligand>
</feature>
<dbReference type="GO" id="GO:0004497">
    <property type="term" value="F:monooxygenase activity"/>
    <property type="evidence" value="ECO:0007669"/>
    <property type="project" value="InterPro"/>
</dbReference>
<gene>
    <name evidence="3" type="ORF">QGN29_06795</name>
</gene>
<organism evidence="3 4">
    <name type="scientific">Temperatibacter marinus</name>
    <dbReference type="NCBI Taxonomy" id="1456591"/>
    <lineage>
        <taxon>Bacteria</taxon>
        <taxon>Pseudomonadati</taxon>
        <taxon>Pseudomonadota</taxon>
        <taxon>Alphaproteobacteria</taxon>
        <taxon>Kordiimonadales</taxon>
        <taxon>Temperatibacteraceae</taxon>
        <taxon>Temperatibacter</taxon>
    </lineage>
</organism>
<dbReference type="PIRSF" id="PIRSF011396">
    <property type="entry name" value="Trp_halogenase"/>
    <property type="match status" value="1"/>
</dbReference>
<keyword evidence="2" id="KW-0285">Flavoprotein</keyword>
<accession>A0AA52EG30</accession>
<dbReference type="RefSeq" id="WP_310799944.1">
    <property type="nucleotide sequence ID" value="NZ_CP123872.1"/>
</dbReference>
<dbReference type="PANTHER" id="PTHR43747">
    <property type="entry name" value="FAD-BINDING PROTEIN"/>
    <property type="match status" value="1"/>
</dbReference>
<dbReference type="InterPro" id="IPR036188">
    <property type="entry name" value="FAD/NAD-bd_sf"/>
</dbReference>
<dbReference type="InterPro" id="IPR050816">
    <property type="entry name" value="Flavin-dep_Halogenase_NPB"/>
</dbReference>
<name>A0AA52EG30_9PROT</name>
<dbReference type="Pfam" id="PF04820">
    <property type="entry name" value="Trp_halogenase"/>
    <property type="match status" value="1"/>
</dbReference>
<dbReference type="Gene3D" id="3.50.50.60">
    <property type="entry name" value="FAD/NAD(P)-binding domain"/>
    <property type="match status" value="1"/>
</dbReference>
<dbReference type="GO" id="GO:0000166">
    <property type="term" value="F:nucleotide binding"/>
    <property type="evidence" value="ECO:0007669"/>
    <property type="project" value="UniProtKB-KW"/>
</dbReference>
<sequence>MPAKAIDHILIVGGGTAGWLTAVHLAKHLKPNQGGPKVTLLESPNIPTVGVGEGTVPAMRDSLKYLGISETDFIRECDATFKQSIKFVDWLRSPAEGGHSYHHIFDYPMKQDIDLSPYYHLGACGNQSYVDALSVQGMMCDKGYGPKTMTHNEYEGLTSYAYHLDAAKFAAYLTKFGVEKLGISHVKGEMTTVKQAEDGTILSLSTDTVGELCADIFIDCTGFRSLLLGETLDIPFIDKSHILFADYALAAQLPYGPDDHLPCHTIATAKEAGWIWDIGLMERRGTGYVYSSHHTSHEAAEKVIRDYARVSLGDKADEISTRQIKMKVGYREKLWEKNCIAVGLSQGFVEPLEATGLLMFDATARMLAEQFPATTETIPVVADRFNQRLKLTWDKVIDFIKLHYCTSQRTDSDFWLDNCHANSIPQSLQDKLHYWQHSLPSAYDFSSRLEIFNLENYQYVLNGMEFKTDIEPLKSRYADLAKAQDDFEAIQQYNKQLEPQLIPHRDLIRRIQKYGLQTL</sequence>
<dbReference type="Proteomes" id="UP001268683">
    <property type="component" value="Chromosome"/>
</dbReference>
<evidence type="ECO:0000256" key="2">
    <source>
        <dbReference type="PIRSR" id="PIRSR011396-2"/>
    </source>
</evidence>
<dbReference type="AlphaFoldDB" id="A0AA52EG30"/>
<dbReference type="EMBL" id="CP123872">
    <property type="protein sequence ID" value="WND04080.1"/>
    <property type="molecule type" value="Genomic_DNA"/>
</dbReference>
<evidence type="ECO:0000256" key="1">
    <source>
        <dbReference type="PIRSR" id="PIRSR011396-1"/>
    </source>
</evidence>
<proteinExistence type="predicted"/>
<protein>
    <submittedName>
        <fullName evidence="3">Tryptophan 7-halogenase</fullName>
    </submittedName>
</protein>
<feature type="active site" evidence="1">
    <location>
        <position position="82"/>
    </location>
</feature>
<feature type="binding site" evidence="2">
    <location>
        <position position="353"/>
    </location>
    <ligand>
        <name>L-tryptophan</name>
        <dbReference type="ChEBI" id="CHEBI:57912"/>
    </ligand>
</feature>
<reference evidence="3" key="1">
    <citation type="submission" date="2023-04" db="EMBL/GenBank/DDBJ databases">
        <title>Complete genome sequence of Temperatibacter marinus.</title>
        <authorList>
            <person name="Rong J.-C."/>
            <person name="Yi M.-L."/>
            <person name="Zhao Q."/>
        </authorList>
    </citation>
    <scope>NUCLEOTIDE SEQUENCE</scope>
    <source>
        <strain evidence="3">NBRC 110045</strain>
    </source>
</reference>
<dbReference type="InterPro" id="IPR033856">
    <property type="entry name" value="Trp_halogen"/>
</dbReference>
<dbReference type="InterPro" id="IPR006905">
    <property type="entry name" value="Flavin_halogenase"/>
</dbReference>
<feature type="binding site" evidence="2">
    <location>
        <position position="82"/>
    </location>
    <ligand>
        <name>7-chloro-L-tryptophan</name>
        <dbReference type="ChEBI" id="CHEBI:58713"/>
    </ligand>
</feature>
<keyword evidence="2" id="KW-0274">FAD</keyword>
<keyword evidence="4" id="KW-1185">Reference proteome</keyword>